<dbReference type="Gene3D" id="3.10.450.40">
    <property type="match status" value="1"/>
</dbReference>
<name>A0ABS7UXD6_9BACI</name>
<comment type="caution">
    <text evidence="2">The sequence shown here is derived from an EMBL/GenBank/DDBJ whole genome shotgun (WGS) entry which is preliminary data.</text>
</comment>
<dbReference type="EMBL" id="JAIQUM010000063">
    <property type="protein sequence ID" value="MBZ5752657.1"/>
    <property type="molecule type" value="Genomic_DNA"/>
</dbReference>
<reference evidence="2" key="1">
    <citation type="submission" date="2024-05" db="EMBL/GenBank/DDBJ databases">
        <title>Metabacillus sp. nov., isolated from the rhizosphere soil of tomato plants.</title>
        <authorList>
            <person name="Ma R."/>
        </authorList>
    </citation>
    <scope>NUCLEOTIDE SEQUENCE</scope>
    <source>
        <strain evidence="2">DBTR6</strain>
    </source>
</reference>
<organism evidence="2 3">
    <name type="scientific">Metabacillus rhizolycopersici</name>
    <dbReference type="NCBI Taxonomy" id="2875709"/>
    <lineage>
        <taxon>Bacteria</taxon>
        <taxon>Bacillati</taxon>
        <taxon>Bacillota</taxon>
        <taxon>Bacilli</taxon>
        <taxon>Bacillales</taxon>
        <taxon>Bacillaceae</taxon>
        <taxon>Metabacillus</taxon>
    </lineage>
</organism>
<gene>
    <name evidence="2" type="ORF">K9V48_21055</name>
</gene>
<evidence type="ECO:0000313" key="3">
    <source>
        <dbReference type="Proteomes" id="UP001165287"/>
    </source>
</evidence>
<proteinExistence type="predicted"/>
<evidence type="ECO:0000259" key="1">
    <source>
        <dbReference type="Pfam" id="PF03413"/>
    </source>
</evidence>
<dbReference type="Pfam" id="PF03413">
    <property type="entry name" value="PepSY"/>
    <property type="match status" value="1"/>
</dbReference>
<keyword evidence="3" id="KW-1185">Reference proteome</keyword>
<dbReference type="Proteomes" id="UP001165287">
    <property type="component" value="Unassembled WGS sequence"/>
</dbReference>
<dbReference type="RefSeq" id="WP_224141110.1">
    <property type="nucleotide sequence ID" value="NZ_JAIQUM010000063.1"/>
</dbReference>
<accession>A0ABS7UXD6</accession>
<dbReference type="InterPro" id="IPR025711">
    <property type="entry name" value="PepSY"/>
</dbReference>
<protein>
    <submittedName>
        <fullName evidence="2">PepSY domain-containing protein</fullName>
    </submittedName>
</protein>
<evidence type="ECO:0000313" key="2">
    <source>
        <dbReference type="EMBL" id="MBZ5752657.1"/>
    </source>
</evidence>
<sequence length="102" mass="11234">MKLLTLLLTGAFLVGGFGAHAIFYEQQAMEQTHTQEQTINQLTAANIALDLSNGGLVTKTHMIEENGNKKYEISLINHDKEFQVVIDASTGEVLNCNDNIKN</sequence>
<feature type="domain" description="PepSY" evidence="1">
    <location>
        <begin position="43"/>
        <end position="95"/>
    </location>
</feature>